<dbReference type="Pfam" id="PF13403">
    <property type="entry name" value="Hint_2"/>
    <property type="match status" value="1"/>
</dbReference>
<protein>
    <recommendedName>
        <fullName evidence="2">Hedgehog/Intein (Hint) domain-containing protein</fullName>
    </recommendedName>
</protein>
<dbReference type="InterPro" id="IPR028992">
    <property type="entry name" value="Hedgehog/Intein_dom"/>
</dbReference>
<accession>A0A238KAH5</accession>
<feature type="region of interest" description="Disordered" evidence="1">
    <location>
        <begin position="1"/>
        <end position="41"/>
    </location>
</feature>
<evidence type="ECO:0000313" key="3">
    <source>
        <dbReference type="EMBL" id="SMX39833.1"/>
    </source>
</evidence>
<dbReference type="InterPro" id="IPR036844">
    <property type="entry name" value="Hint_dom_sf"/>
</dbReference>
<evidence type="ECO:0000313" key="4">
    <source>
        <dbReference type="Proteomes" id="UP000220836"/>
    </source>
</evidence>
<feature type="compositionally biased region" description="Basic and acidic residues" evidence="1">
    <location>
        <begin position="22"/>
        <end position="31"/>
    </location>
</feature>
<evidence type="ECO:0000259" key="2">
    <source>
        <dbReference type="Pfam" id="PF13403"/>
    </source>
</evidence>
<name>A0A238KAH5_9RHOB</name>
<evidence type="ECO:0000256" key="1">
    <source>
        <dbReference type="SAM" id="MobiDB-lite"/>
    </source>
</evidence>
<dbReference type="EMBL" id="FXYH01000005">
    <property type="protein sequence ID" value="SMX39833.1"/>
    <property type="molecule type" value="Genomic_DNA"/>
</dbReference>
<gene>
    <name evidence="3" type="ORF">PEV8663_01898</name>
</gene>
<sequence>MSSLRHGTSRMQSALSAPVSADRLDTGDMHPDSQPQRPSSLMRKYEAAALLPDLTVSFRQHVAPATPLFEECASAFARGTLIQTVRGPVAIEDLLPGDYIETANGAEPVTWIGSTTYVPGRGDESTSLTRLTRITSDAFGFGKPSFDLLVGPAARMVVRHDKLRSLLGQDTVLAPIQDYTDGDRFLEITPAGTVQMYHLMVQHHTTIKISGVELETYHPGKSIGQDLGQNMRALFLSMFPNITDLNDFGQVSMTRSTRKVIEQLLDS</sequence>
<dbReference type="SUPFAM" id="SSF51294">
    <property type="entry name" value="Hedgehog/intein (Hint) domain"/>
    <property type="match status" value="1"/>
</dbReference>
<keyword evidence="4" id="KW-1185">Reference proteome</keyword>
<feature type="compositionally biased region" description="Polar residues" evidence="1">
    <location>
        <begin position="1"/>
        <end position="15"/>
    </location>
</feature>
<dbReference type="RefSeq" id="WP_245910773.1">
    <property type="nucleotide sequence ID" value="NZ_FXYH01000005.1"/>
</dbReference>
<organism evidence="3 4">
    <name type="scientific">Pelagimonas varians</name>
    <dbReference type="NCBI Taxonomy" id="696760"/>
    <lineage>
        <taxon>Bacteria</taxon>
        <taxon>Pseudomonadati</taxon>
        <taxon>Pseudomonadota</taxon>
        <taxon>Alphaproteobacteria</taxon>
        <taxon>Rhodobacterales</taxon>
        <taxon>Roseobacteraceae</taxon>
        <taxon>Pelagimonas</taxon>
    </lineage>
</organism>
<reference evidence="3 4" key="1">
    <citation type="submission" date="2017-05" db="EMBL/GenBank/DDBJ databases">
        <authorList>
            <person name="Song R."/>
            <person name="Chenine A.L."/>
            <person name="Ruprecht R.M."/>
        </authorList>
    </citation>
    <scope>NUCLEOTIDE SEQUENCE [LARGE SCALE GENOMIC DNA]</scope>
    <source>
        <strain evidence="3 4">CECT 8663</strain>
    </source>
</reference>
<dbReference type="Proteomes" id="UP000220836">
    <property type="component" value="Unassembled WGS sequence"/>
</dbReference>
<dbReference type="AlphaFoldDB" id="A0A238KAH5"/>
<feature type="domain" description="Hedgehog/Intein (Hint)" evidence="2">
    <location>
        <begin position="75"/>
        <end position="220"/>
    </location>
</feature>
<proteinExistence type="predicted"/>